<sequence length="94" mass="10999">MTESKSNCFPYTSNLFYQQLYSTVVYHLCKMRIPAVVSFSYLLILDPVLGFTDTKSRRIQAPCEAIFALTQGFGFHDLLKQRKEMLFLLDYRTK</sequence>
<evidence type="ECO:0000313" key="1">
    <source>
        <dbReference type="EMBL" id="OPJ70503.1"/>
    </source>
</evidence>
<protein>
    <submittedName>
        <fullName evidence="1">Uncharacterized protein</fullName>
    </submittedName>
</protein>
<proteinExistence type="predicted"/>
<dbReference type="Proteomes" id="UP000190648">
    <property type="component" value="Unassembled WGS sequence"/>
</dbReference>
<keyword evidence="2" id="KW-1185">Reference proteome</keyword>
<accession>A0A1V4JE16</accession>
<comment type="caution">
    <text evidence="1">The sequence shown here is derived from an EMBL/GenBank/DDBJ whole genome shotgun (WGS) entry which is preliminary data.</text>
</comment>
<evidence type="ECO:0000313" key="2">
    <source>
        <dbReference type="Proteomes" id="UP000190648"/>
    </source>
</evidence>
<reference evidence="1 2" key="1">
    <citation type="submission" date="2016-02" db="EMBL/GenBank/DDBJ databases">
        <title>Band-tailed pigeon sequencing and assembly.</title>
        <authorList>
            <person name="Soares A.E."/>
            <person name="Novak B.J."/>
            <person name="Rice E.S."/>
            <person name="O'Connell B."/>
            <person name="Chang D."/>
            <person name="Weber S."/>
            <person name="Shapiro B."/>
        </authorList>
    </citation>
    <scope>NUCLEOTIDE SEQUENCE [LARGE SCALE GENOMIC DNA]</scope>
    <source>
        <strain evidence="1">BTP2013</strain>
        <tissue evidence="1">Blood</tissue>
    </source>
</reference>
<gene>
    <name evidence="1" type="ORF">AV530_019630</name>
</gene>
<organism evidence="1 2">
    <name type="scientific">Patagioenas fasciata monilis</name>
    <dbReference type="NCBI Taxonomy" id="372326"/>
    <lineage>
        <taxon>Eukaryota</taxon>
        <taxon>Metazoa</taxon>
        <taxon>Chordata</taxon>
        <taxon>Craniata</taxon>
        <taxon>Vertebrata</taxon>
        <taxon>Euteleostomi</taxon>
        <taxon>Archelosauria</taxon>
        <taxon>Archosauria</taxon>
        <taxon>Dinosauria</taxon>
        <taxon>Saurischia</taxon>
        <taxon>Theropoda</taxon>
        <taxon>Coelurosauria</taxon>
        <taxon>Aves</taxon>
        <taxon>Neognathae</taxon>
        <taxon>Neoaves</taxon>
        <taxon>Columbimorphae</taxon>
        <taxon>Columbiformes</taxon>
        <taxon>Columbidae</taxon>
        <taxon>Patagioenas</taxon>
    </lineage>
</organism>
<name>A0A1V4JE16_PATFA</name>
<dbReference type="AlphaFoldDB" id="A0A1V4JE16"/>
<dbReference type="EMBL" id="LSYS01007908">
    <property type="protein sequence ID" value="OPJ70503.1"/>
    <property type="molecule type" value="Genomic_DNA"/>
</dbReference>